<dbReference type="EMBL" id="JAVLVU010000001">
    <property type="protein sequence ID" value="MDT3404642.1"/>
    <property type="molecule type" value="Genomic_DNA"/>
</dbReference>
<dbReference type="RefSeq" id="WP_311952147.1">
    <property type="nucleotide sequence ID" value="NZ_JAVLVU010000001.1"/>
</dbReference>
<protein>
    <submittedName>
        <fullName evidence="9">ABC transport system permease protein</fullName>
    </submittedName>
</protein>
<evidence type="ECO:0000256" key="2">
    <source>
        <dbReference type="ARBA" id="ARBA00022475"/>
    </source>
</evidence>
<feature type="domain" description="ABC3 transporter permease C-terminal" evidence="7">
    <location>
        <begin position="287"/>
        <end position="399"/>
    </location>
</feature>
<comment type="caution">
    <text evidence="9">The sequence shown here is derived from an EMBL/GenBank/DDBJ whole genome shotgun (WGS) entry which is preliminary data.</text>
</comment>
<reference evidence="10" key="1">
    <citation type="submission" date="2023-07" db="EMBL/GenBank/DDBJ databases">
        <title>Functional and genomic diversity of the sorghum phyllosphere microbiome.</title>
        <authorList>
            <person name="Shade A."/>
        </authorList>
    </citation>
    <scope>NUCLEOTIDE SEQUENCE [LARGE SCALE GENOMIC DNA]</scope>
    <source>
        <strain evidence="10">SORGH_AS_0422</strain>
    </source>
</reference>
<proteinExistence type="predicted"/>
<feature type="domain" description="MacB-like periplasmic core" evidence="8">
    <location>
        <begin position="20"/>
        <end position="242"/>
    </location>
</feature>
<feature type="transmembrane region" description="Helical" evidence="6">
    <location>
        <begin position="719"/>
        <end position="739"/>
    </location>
</feature>
<sequence length="790" mass="88269">MLKNYIKIAWRNLLKNRVYSFINIFGLALGMSVSMLIGLWLWDEVSYNTYHQNYNTVAQVMITQNFDGHVYTHPATALPLAPELRTKFPADFKRMAQATWPLELMLRVGEKTVASSGLFAEPQMSEMLSLKMLSGRLDGLKDPKSAFIAQSLAHSLFGNGNPVGQTITINNQTPVNVAGVYEDVPPNSTFGETKILATWQAYVDTQPWVRNSMKEWSNHSFQLFAQVNDGANWDAINTKIKNIAKPHFVEGNDEVQLFPMSKWHLYNDFKEGKIAGGKIRFVWLFGIIGVFVLLLACINFMNLSTARSEKRSREVGVRKAMGSVRRQLIGQFLSESLVMAGLACFLAAVLVVLFLPIFNQISSKQIAFPWFNPVFWLLTIVFTVITGLIAGSYPAFYLSGFNTVKVLKGTFKAGRFAALPRKILVVIQFTVSVTLIIGTIIVFRQIKHAQNRPVGYQREGLVNIPMRSPDLDGHYNAIRQDFLRTGVVADMAESSSRVTAISSNQIGFDWQGRNPNTTPTFGTISVTHDYGKTIGWQIMQGRDYSRSYSADTSGIIINEAAAKIVGFKNPVGQTIVFNSKPLTITGVVKDMIMESPYIPTQPTVYVLRYDWAGEILVRIKPGVPVHDAITKLEAVMKRHDPKGAFEYKFVDDLYASKFENEQRIGNLATLFAILAIAISSLGLFGLASFVAEQRTKEIGVRKVLGASVYNLWSLLSKDFVVLVLIACFIAIPLAWYFLSGWLQAYEYRTSISWWIFGLSGLGAMFITLLTVSFQAIKAAITNPVKSLRTE</sequence>
<evidence type="ECO:0000256" key="4">
    <source>
        <dbReference type="ARBA" id="ARBA00022989"/>
    </source>
</evidence>
<comment type="subcellular location">
    <subcellularLocation>
        <location evidence="1">Cell membrane</location>
        <topology evidence="1">Multi-pass membrane protein</topology>
    </subcellularLocation>
</comment>
<dbReference type="Proteomes" id="UP001258315">
    <property type="component" value="Unassembled WGS sequence"/>
</dbReference>
<feature type="transmembrane region" description="Helical" evidence="6">
    <location>
        <begin position="375"/>
        <end position="402"/>
    </location>
</feature>
<evidence type="ECO:0000256" key="3">
    <source>
        <dbReference type="ARBA" id="ARBA00022692"/>
    </source>
</evidence>
<dbReference type="PANTHER" id="PTHR30572:SF18">
    <property type="entry name" value="ABC-TYPE MACROLIDE FAMILY EXPORT SYSTEM PERMEASE COMPONENT 2"/>
    <property type="match status" value="1"/>
</dbReference>
<evidence type="ECO:0000256" key="1">
    <source>
        <dbReference type="ARBA" id="ARBA00004651"/>
    </source>
</evidence>
<dbReference type="InterPro" id="IPR025857">
    <property type="entry name" value="MacB_PCD"/>
</dbReference>
<dbReference type="Pfam" id="PF12704">
    <property type="entry name" value="MacB_PCD"/>
    <property type="match status" value="2"/>
</dbReference>
<name>A0ABU3GXZ4_9SPHI</name>
<evidence type="ECO:0000259" key="7">
    <source>
        <dbReference type="Pfam" id="PF02687"/>
    </source>
</evidence>
<keyword evidence="4 6" id="KW-1133">Transmembrane helix</keyword>
<evidence type="ECO:0000256" key="6">
    <source>
        <dbReference type="SAM" id="Phobius"/>
    </source>
</evidence>
<evidence type="ECO:0000313" key="10">
    <source>
        <dbReference type="Proteomes" id="UP001258315"/>
    </source>
</evidence>
<feature type="transmembrane region" description="Helical" evidence="6">
    <location>
        <begin position="328"/>
        <end position="355"/>
    </location>
</feature>
<feature type="transmembrane region" description="Helical" evidence="6">
    <location>
        <begin position="751"/>
        <end position="776"/>
    </location>
</feature>
<dbReference type="Pfam" id="PF02687">
    <property type="entry name" value="FtsX"/>
    <property type="match status" value="2"/>
</dbReference>
<organism evidence="9 10">
    <name type="scientific">Mucilaginibacter terrae</name>
    <dbReference type="NCBI Taxonomy" id="1955052"/>
    <lineage>
        <taxon>Bacteria</taxon>
        <taxon>Pseudomonadati</taxon>
        <taxon>Bacteroidota</taxon>
        <taxon>Sphingobacteriia</taxon>
        <taxon>Sphingobacteriales</taxon>
        <taxon>Sphingobacteriaceae</taxon>
        <taxon>Mucilaginibacter</taxon>
    </lineage>
</organism>
<dbReference type="InterPro" id="IPR003838">
    <property type="entry name" value="ABC3_permease_C"/>
</dbReference>
<feature type="transmembrane region" description="Helical" evidence="6">
    <location>
        <begin position="423"/>
        <end position="443"/>
    </location>
</feature>
<dbReference type="PANTHER" id="PTHR30572">
    <property type="entry name" value="MEMBRANE COMPONENT OF TRANSPORTER-RELATED"/>
    <property type="match status" value="1"/>
</dbReference>
<feature type="transmembrane region" description="Helical" evidence="6">
    <location>
        <begin position="281"/>
        <end position="303"/>
    </location>
</feature>
<evidence type="ECO:0000259" key="8">
    <source>
        <dbReference type="Pfam" id="PF12704"/>
    </source>
</evidence>
<feature type="domain" description="MacB-like periplasmic core" evidence="8">
    <location>
        <begin position="431"/>
        <end position="634"/>
    </location>
</feature>
<feature type="domain" description="ABC3 transporter permease C-terminal" evidence="7">
    <location>
        <begin position="670"/>
        <end position="783"/>
    </location>
</feature>
<keyword evidence="2" id="KW-1003">Cell membrane</keyword>
<accession>A0ABU3GXZ4</accession>
<keyword evidence="5 6" id="KW-0472">Membrane</keyword>
<evidence type="ECO:0000313" key="9">
    <source>
        <dbReference type="EMBL" id="MDT3404642.1"/>
    </source>
</evidence>
<feature type="transmembrane region" description="Helical" evidence="6">
    <location>
        <begin position="667"/>
        <end position="691"/>
    </location>
</feature>
<evidence type="ECO:0000256" key="5">
    <source>
        <dbReference type="ARBA" id="ARBA00023136"/>
    </source>
</evidence>
<dbReference type="InterPro" id="IPR050250">
    <property type="entry name" value="Macrolide_Exporter_MacB"/>
</dbReference>
<feature type="transmembrane region" description="Helical" evidence="6">
    <location>
        <begin position="21"/>
        <end position="42"/>
    </location>
</feature>
<gene>
    <name evidence="9" type="ORF">QE417_003714</name>
</gene>
<keyword evidence="10" id="KW-1185">Reference proteome</keyword>
<keyword evidence="3 6" id="KW-0812">Transmembrane</keyword>